<evidence type="ECO:0000259" key="8">
    <source>
        <dbReference type="Pfam" id="PF20684"/>
    </source>
</evidence>
<keyword evidence="3 6" id="KW-1133">Transmembrane helix</keyword>
<dbReference type="InterPro" id="IPR052337">
    <property type="entry name" value="SAT4-like"/>
</dbReference>
<evidence type="ECO:0000256" key="7">
    <source>
        <dbReference type="SAM" id="SignalP"/>
    </source>
</evidence>
<feature type="domain" description="Rhodopsin" evidence="8">
    <location>
        <begin position="127"/>
        <end position="368"/>
    </location>
</feature>
<name>A0A8H5TK77_FUSHE</name>
<feature type="transmembrane region" description="Helical" evidence="6">
    <location>
        <begin position="221"/>
        <end position="242"/>
    </location>
</feature>
<feature type="transmembrane region" description="Helical" evidence="6">
    <location>
        <begin position="143"/>
        <end position="166"/>
    </location>
</feature>
<dbReference type="GO" id="GO:0016020">
    <property type="term" value="C:membrane"/>
    <property type="evidence" value="ECO:0007669"/>
    <property type="project" value="UniProtKB-SubCell"/>
</dbReference>
<evidence type="ECO:0000256" key="2">
    <source>
        <dbReference type="ARBA" id="ARBA00022692"/>
    </source>
</evidence>
<dbReference type="AlphaFoldDB" id="A0A8H5TK77"/>
<dbReference type="InterPro" id="IPR049326">
    <property type="entry name" value="Rhodopsin_dom_fungi"/>
</dbReference>
<evidence type="ECO:0000256" key="4">
    <source>
        <dbReference type="ARBA" id="ARBA00023136"/>
    </source>
</evidence>
<evidence type="ECO:0000256" key="3">
    <source>
        <dbReference type="ARBA" id="ARBA00022989"/>
    </source>
</evidence>
<keyword evidence="10" id="KW-1185">Reference proteome</keyword>
<dbReference type="Pfam" id="PF20684">
    <property type="entry name" value="Fung_rhodopsin"/>
    <property type="match status" value="1"/>
</dbReference>
<feature type="transmembrane region" description="Helical" evidence="6">
    <location>
        <begin position="272"/>
        <end position="294"/>
    </location>
</feature>
<evidence type="ECO:0000256" key="5">
    <source>
        <dbReference type="ARBA" id="ARBA00038359"/>
    </source>
</evidence>
<proteinExistence type="inferred from homology"/>
<keyword evidence="2 6" id="KW-0812">Transmembrane</keyword>
<dbReference type="OrthoDB" id="2496787at2759"/>
<protein>
    <recommendedName>
        <fullName evidence="8">Rhodopsin domain-containing protein</fullName>
    </recommendedName>
</protein>
<dbReference type="Proteomes" id="UP000567885">
    <property type="component" value="Unassembled WGS sequence"/>
</dbReference>
<comment type="caution">
    <text evidence="9">The sequence shown here is derived from an EMBL/GenBank/DDBJ whole genome shotgun (WGS) entry which is preliminary data.</text>
</comment>
<dbReference type="EMBL" id="JAAGWQ010000071">
    <property type="protein sequence ID" value="KAF5671007.1"/>
    <property type="molecule type" value="Genomic_DNA"/>
</dbReference>
<gene>
    <name evidence="9" type="ORF">FHETE_4263</name>
</gene>
<dbReference type="PANTHER" id="PTHR33048">
    <property type="entry name" value="PTH11-LIKE INTEGRAL MEMBRANE PROTEIN (AFU_ORTHOLOGUE AFUA_5G11245)"/>
    <property type="match status" value="1"/>
</dbReference>
<feature type="transmembrane region" description="Helical" evidence="6">
    <location>
        <begin position="112"/>
        <end position="131"/>
    </location>
</feature>
<comment type="subcellular location">
    <subcellularLocation>
        <location evidence="1">Membrane</location>
        <topology evidence="1">Multi-pass membrane protein</topology>
    </subcellularLocation>
</comment>
<evidence type="ECO:0000313" key="9">
    <source>
        <dbReference type="EMBL" id="KAF5671007.1"/>
    </source>
</evidence>
<evidence type="ECO:0000313" key="10">
    <source>
        <dbReference type="Proteomes" id="UP000567885"/>
    </source>
</evidence>
<keyword evidence="7" id="KW-0732">Signal</keyword>
<evidence type="ECO:0000256" key="6">
    <source>
        <dbReference type="SAM" id="Phobius"/>
    </source>
</evidence>
<organism evidence="9 10">
    <name type="scientific">Fusarium heterosporum</name>
    <dbReference type="NCBI Taxonomy" id="42747"/>
    <lineage>
        <taxon>Eukaryota</taxon>
        <taxon>Fungi</taxon>
        <taxon>Dikarya</taxon>
        <taxon>Ascomycota</taxon>
        <taxon>Pezizomycotina</taxon>
        <taxon>Sordariomycetes</taxon>
        <taxon>Hypocreomycetidae</taxon>
        <taxon>Hypocreales</taxon>
        <taxon>Nectriaceae</taxon>
        <taxon>Fusarium</taxon>
        <taxon>Fusarium heterosporum species complex</taxon>
    </lineage>
</organism>
<evidence type="ECO:0000256" key="1">
    <source>
        <dbReference type="ARBA" id="ARBA00004141"/>
    </source>
</evidence>
<accession>A0A8H5TK77</accession>
<feature type="transmembrane region" description="Helical" evidence="6">
    <location>
        <begin position="306"/>
        <end position="327"/>
    </location>
</feature>
<dbReference type="PANTHER" id="PTHR33048:SF160">
    <property type="entry name" value="SAT4 FAMILY MEMBRANE PROTEIN"/>
    <property type="match status" value="1"/>
</dbReference>
<feature type="signal peptide" evidence="7">
    <location>
        <begin position="1"/>
        <end position="19"/>
    </location>
</feature>
<keyword evidence="4 6" id="KW-0472">Membrane</keyword>
<sequence>MKFTSWAICSLALVARVLGVERPELFKDLPDCTAPCLAPNGNSGLDTVDICHDKILKHERDTCFARECSDLERFGMIYRWQSQDDRTNGLEITKIDAKACDHMVKNNRFDHYILLIAEIPAWISPWLRLYSSWTTYETLSLDDYAMMLCGLLYTVFATLVHFGYSATSTTIVWNTTPEYITDGLKIVFMAEIFELACSCLLRAAILLVCLRTALPGQHMMITGITIIFTLFSSVVLAMLRVFRCSPIELAWEGWVQHDRDQVVGGCLPPDSLAYAASAIDIFLNATLSVMLVRLIVSRRTRGTSSWVKQIVAVIFGVFVLGVSSFRAQLLANFYTAMRPVWEYHERIIWMDVEISALIIWACLPTWQSFADSSSRRDIDDSSHPVPLIGKPSQGTARSVIRRAGFFGFLANERTRKQAEPNLFLGDKTYGNVRTEIQGGQRFSMISQFTAPDFFFLSQIDSYEMLMGVGKHTQNSITALVVAAYNEQVVDMMKRFLVQDDEADFLLHDMIPTAALAFVADRCQLTLGLSRATTFQVKE</sequence>
<reference evidence="9 10" key="1">
    <citation type="submission" date="2020-05" db="EMBL/GenBank/DDBJ databases">
        <title>Identification and distribution of gene clusters putatively required for synthesis of sphingolipid metabolism inhibitors in phylogenetically diverse species of the filamentous fungus Fusarium.</title>
        <authorList>
            <person name="Kim H.-S."/>
            <person name="Busman M."/>
            <person name="Brown D.W."/>
            <person name="Divon H."/>
            <person name="Uhlig S."/>
            <person name="Proctor R.H."/>
        </authorList>
    </citation>
    <scope>NUCLEOTIDE SEQUENCE [LARGE SCALE GENOMIC DNA]</scope>
    <source>
        <strain evidence="9 10">NRRL 20693</strain>
    </source>
</reference>
<feature type="chain" id="PRO_5034695621" description="Rhodopsin domain-containing protein" evidence="7">
    <location>
        <begin position="20"/>
        <end position="538"/>
    </location>
</feature>
<comment type="similarity">
    <text evidence="5">Belongs to the SAT4 family.</text>
</comment>